<gene>
    <name evidence="3" type="ORF">QQF64_003636</name>
</gene>
<sequence>MASLAIWLVGTLPPAPSTLAPCYRPLRFNPLQCSSYLAAVSLRPCQQMALQQSGKMAQSQQALTSEADTDSEVHKMGGGNKGR</sequence>
<feature type="chain" id="PRO_5045319724" evidence="2">
    <location>
        <begin position="18"/>
        <end position="83"/>
    </location>
</feature>
<dbReference type="EMBL" id="JAYMGO010000011">
    <property type="protein sequence ID" value="KAL1265609.1"/>
    <property type="molecule type" value="Genomic_DNA"/>
</dbReference>
<proteinExistence type="predicted"/>
<dbReference type="Proteomes" id="UP001558613">
    <property type="component" value="Unassembled WGS sequence"/>
</dbReference>
<feature type="region of interest" description="Disordered" evidence="1">
    <location>
        <begin position="54"/>
        <end position="83"/>
    </location>
</feature>
<protein>
    <submittedName>
        <fullName evidence="3">Uncharacterized protein</fullName>
    </submittedName>
</protein>
<feature type="compositionally biased region" description="Polar residues" evidence="1">
    <location>
        <begin position="54"/>
        <end position="66"/>
    </location>
</feature>
<name>A0ABR3MLV8_9TELE</name>
<comment type="caution">
    <text evidence="3">The sequence shown here is derived from an EMBL/GenBank/DDBJ whole genome shotgun (WGS) entry which is preliminary data.</text>
</comment>
<reference evidence="3 4" key="1">
    <citation type="submission" date="2023-09" db="EMBL/GenBank/DDBJ databases">
        <authorList>
            <person name="Wang M."/>
        </authorList>
    </citation>
    <scope>NUCLEOTIDE SEQUENCE [LARGE SCALE GENOMIC DNA]</scope>
    <source>
        <strain evidence="3">GT-2023</strain>
        <tissue evidence="3">Liver</tissue>
    </source>
</reference>
<accession>A0ABR3MLV8</accession>
<organism evidence="3 4">
    <name type="scientific">Cirrhinus molitorella</name>
    <name type="common">mud carp</name>
    <dbReference type="NCBI Taxonomy" id="172907"/>
    <lineage>
        <taxon>Eukaryota</taxon>
        <taxon>Metazoa</taxon>
        <taxon>Chordata</taxon>
        <taxon>Craniata</taxon>
        <taxon>Vertebrata</taxon>
        <taxon>Euteleostomi</taxon>
        <taxon>Actinopterygii</taxon>
        <taxon>Neopterygii</taxon>
        <taxon>Teleostei</taxon>
        <taxon>Ostariophysi</taxon>
        <taxon>Cypriniformes</taxon>
        <taxon>Cyprinidae</taxon>
        <taxon>Labeoninae</taxon>
        <taxon>Labeonini</taxon>
        <taxon>Cirrhinus</taxon>
    </lineage>
</organism>
<evidence type="ECO:0000313" key="3">
    <source>
        <dbReference type="EMBL" id="KAL1265609.1"/>
    </source>
</evidence>
<keyword evidence="2" id="KW-0732">Signal</keyword>
<evidence type="ECO:0000256" key="2">
    <source>
        <dbReference type="SAM" id="SignalP"/>
    </source>
</evidence>
<evidence type="ECO:0000256" key="1">
    <source>
        <dbReference type="SAM" id="MobiDB-lite"/>
    </source>
</evidence>
<evidence type="ECO:0000313" key="4">
    <source>
        <dbReference type="Proteomes" id="UP001558613"/>
    </source>
</evidence>
<keyword evidence="4" id="KW-1185">Reference proteome</keyword>
<feature type="signal peptide" evidence="2">
    <location>
        <begin position="1"/>
        <end position="17"/>
    </location>
</feature>